<dbReference type="PROSITE" id="PS51257">
    <property type="entry name" value="PROKAR_LIPOPROTEIN"/>
    <property type="match status" value="1"/>
</dbReference>
<evidence type="ECO:0000313" key="3">
    <source>
        <dbReference type="EMBL" id="QOS39328.1"/>
    </source>
</evidence>
<gene>
    <name evidence="3" type="ORF">DYE49_02200</name>
</gene>
<feature type="signal peptide" evidence="2">
    <location>
        <begin position="1"/>
        <end position="22"/>
    </location>
</feature>
<feature type="compositionally biased region" description="Polar residues" evidence="1">
    <location>
        <begin position="27"/>
        <end position="37"/>
    </location>
</feature>
<dbReference type="EMBL" id="CP031517">
    <property type="protein sequence ID" value="QOS39328.1"/>
    <property type="molecule type" value="Genomic_DNA"/>
</dbReference>
<keyword evidence="2" id="KW-0732">Signal</keyword>
<evidence type="ECO:0000256" key="2">
    <source>
        <dbReference type="SAM" id="SignalP"/>
    </source>
</evidence>
<reference evidence="3 4" key="1">
    <citation type="submission" date="2018-08" db="EMBL/GenBank/DDBJ databases">
        <title>The first complete genome of Treponema rectale (CHPAT), a commensal spirochete of the bovine rectum.</title>
        <authorList>
            <person name="Staton G.J."/>
            <person name="Clegg S.R."/>
            <person name="Carter S.D."/>
            <person name="Radford A.D."/>
            <person name="Darby A."/>
            <person name="Hall N."/>
            <person name="Birtles R.J."/>
            <person name="Evans N.J."/>
        </authorList>
    </citation>
    <scope>NUCLEOTIDE SEQUENCE [LARGE SCALE GENOMIC DNA]</scope>
    <source>
        <strain evidence="3 4">CHPA</strain>
    </source>
</reference>
<dbReference type="KEGG" id="trc:DYE49_02200"/>
<dbReference type="SUPFAM" id="SSF49785">
    <property type="entry name" value="Galactose-binding domain-like"/>
    <property type="match status" value="1"/>
</dbReference>
<proteinExistence type="predicted"/>
<sequence>MKFKTLLLVVSSLLMASCSSSTSSISDKNNPTSSKADMTSGFVYQDPTPSQDGVKPSSSLPSSTQESSSKSIDWDDLHIDCLVDITKDGEYVAEAEDCDLKGCTLQPGCGSFFEVPPANIETSGGQCIACIVAPSIIAFQFAARKNCTIDFYTVCAKHENPWSLDENVQFYVDENAPFTSNYSDFGFVPGNDWYNWKTVKLGTMDIAEGVHTMYIKVNGAFPNTDCFKLNVTNYQA</sequence>
<feature type="compositionally biased region" description="Low complexity" evidence="1">
    <location>
        <begin position="57"/>
        <end position="71"/>
    </location>
</feature>
<accession>A0A7M1XKE3</accession>
<feature type="region of interest" description="Disordered" evidence="1">
    <location>
        <begin position="20"/>
        <end position="71"/>
    </location>
</feature>
<evidence type="ECO:0000313" key="4">
    <source>
        <dbReference type="Proteomes" id="UP000593591"/>
    </source>
</evidence>
<protein>
    <recommendedName>
        <fullName evidence="5">Expansin-like EG45 domain-containing protein</fullName>
    </recommendedName>
</protein>
<dbReference type="Gene3D" id="2.60.120.260">
    <property type="entry name" value="Galactose-binding domain-like"/>
    <property type="match status" value="1"/>
</dbReference>
<dbReference type="InterPro" id="IPR008979">
    <property type="entry name" value="Galactose-bd-like_sf"/>
</dbReference>
<evidence type="ECO:0000256" key="1">
    <source>
        <dbReference type="SAM" id="MobiDB-lite"/>
    </source>
</evidence>
<dbReference type="AlphaFoldDB" id="A0A7M1XKE3"/>
<evidence type="ECO:0008006" key="5">
    <source>
        <dbReference type="Google" id="ProtNLM"/>
    </source>
</evidence>
<name>A0A7M1XKE3_9SPIR</name>
<feature type="chain" id="PRO_5032304685" description="Expansin-like EG45 domain-containing protein" evidence="2">
    <location>
        <begin position="23"/>
        <end position="236"/>
    </location>
</feature>
<dbReference type="Proteomes" id="UP000593591">
    <property type="component" value="Chromosome"/>
</dbReference>
<organism evidence="3 4">
    <name type="scientific">Treponema rectale</name>
    <dbReference type="NCBI Taxonomy" id="744512"/>
    <lineage>
        <taxon>Bacteria</taxon>
        <taxon>Pseudomonadati</taxon>
        <taxon>Spirochaetota</taxon>
        <taxon>Spirochaetia</taxon>
        <taxon>Spirochaetales</taxon>
        <taxon>Treponemataceae</taxon>
        <taxon>Treponema</taxon>
    </lineage>
</organism>